<protein>
    <submittedName>
        <fullName evidence="2">Uncharacterized protein</fullName>
    </submittedName>
</protein>
<evidence type="ECO:0000313" key="2">
    <source>
        <dbReference type="EMBL" id="KAG5773543.1"/>
    </source>
</evidence>
<keyword evidence="3" id="KW-1185">Reference proteome</keyword>
<accession>A0A9P7L6J4</accession>
<gene>
    <name evidence="2" type="ORF">H9Q72_000734</name>
</gene>
<dbReference type="AlphaFoldDB" id="A0A9P7L6J4"/>
<reference evidence="2" key="2">
    <citation type="submission" date="2020-10" db="EMBL/GenBank/DDBJ databases">
        <authorList>
            <person name="Peck L.D."/>
            <person name="Nowell R.W."/>
            <person name="Flood J."/>
            <person name="Ryan M.J."/>
            <person name="Barraclough T.G."/>
        </authorList>
    </citation>
    <scope>NUCLEOTIDE SEQUENCE</scope>
    <source>
        <strain evidence="2">IMI 127659i</strain>
    </source>
</reference>
<reference evidence="2" key="1">
    <citation type="journal article" date="2020" name="bioRxiv">
        <title>Historical genomics reveals the evolutionary mechanisms behind multiple outbreaks of the host-specific coffee wilt pathogen Fusarium xylarioides.</title>
        <authorList>
            <person name="Peck D."/>
            <person name="Nowell R.W."/>
            <person name="Flood J."/>
            <person name="Ryan M.J."/>
            <person name="Barraclough T.G."/>
        </authorList>
    </citation>
    <scope>NUCLEOTIDE SEQUENCE</scope>
    <source>
        <strain evidence="2">IMI 127659i</strain>
    </source>
</reference>
<evidence type="ECO:0000313" key="3">
    <source>
        <dbReference type="Proteomes" id="UP000750502"/>
    </source>
</evidence>
<dbReference type="Proteomes" id="UP000750502">
    <property type="component" value="Unassembled WGS sequence"/>
</dbReference>
<feature type="region of interest" description="Disordered" evidence="1">
    <location>
        <begin position="63"/>
        <end position="82"/>
    </location>
</feature>
<name>A0A9P7L6J4_9HYPO</name>
<dbReference type="EMBL" id="JADFTT010000010">
    <property type="protein sequence ID" value="KAG5773543.1"/>
    <property type="molecule type" value="Genomic_DNA"/>
</dbReference>
<dbReference type="OrthoDB" id="4966559at2759"/>
<feature type="region of interest" description="Disordered" evidence="1">
    <location>
        <begin position="94"/>
        <end position="113"/>
    </location>
</feature>
<evidence type="ECO:0000256" key="1">
    <source>
        <dbReference type="SAM" id="MobiDB-lite"/>
    </source>
</evidence>
<feature type="compositionally biased region" description="Acidic residues" evidence="1">
    <location>
        <begin position="71"/>
        <end position="80"/>
    </location>
</feature>
<sequence>MPKNNARPLPPRRRPLQNLSNNVAGPSVAQENPEEKSGNASEQDVDQVVDPNQIIEEIIDLCDTATGQGVDPDEDEDEEKEDKIDWVTRLRISNQKPPKDLGHSMPNGDIPINENNVKRFNEKCVSIITNLKSFADQQTAHSNVNWSDRAMTKVVIRVFQRLELADLTHAFLDSVPDAVKTILGAPELLPTDLLYLPFVDSSFRLWGVYVDIAMKADTDEVIGVYVGSSVAYKSYIGINGRVRHHERQAQREYNQLPENKRSRHYQAICRDDVEPNFRVLSLFEVTPGNSVATTIAEQVMVLFLGTMPSANPVQEQFACDIRALTPGLPNFGNLGLNRALPLAQSQRWMPTSQKLYVEWLKETNQLNQCFNCGRPGNETCDDKGWVGWYETRRCQPCYNRRWKYGEEKPRDLITDQQMHDIWVAQGNPDAQVHSDFMALTPAVKAA</sequence>
<organism evidence="2 3">
    <name type="scientific">Fusarium xylarioides</name>
    <dbReference type="NCBI Taxonomy" id="221167"/>
    <lineage>
        <taxon>Eukaryota</taxon>
        <taxon>Fungi</taxon>
        <taxon>Dikarya</taxon>
        <taxon>Ascomycota</taxon>
        <taxon>Pezizomycotina</taxon>
        <taxon>Sordariomycetes</taxon>
        <taxon>Hypocreomycetidae</taxon>
        <taxon>Hypocreales</taxon>
        <taxon>Nectriaceae</taxon>
        <taxon>Fusarium</taxon>
        <taxon>Fusarium fujikuroi species complex</taxon>
    </lineage>
</organism>
<feature type="region of interest" description="Disordered" evidence="1">
    <location>
        <begin position="1"/>
        <end position="52"/>
    </location>
</feature>
<proteinExistence type="predicted"/>
<comment type="caution">
    <text evidence="2">The sequence shown here is derived from an EMBL/GenBank/DDBJ whole genome shotgun (WGS) entry which is preliminary data.</text>
</comment>